<name>A0ACB9C4P9_ARCLA</name>
<evidence type="ECO:0000313" key="2">
    <source>
        <dbReference type="Proteomes" id="UP001055879"/>
    </source>
</evidence>
<comment type="caution">
    <text evidence="1">The sequence shown here is derived from an EMBL/GenBank/DDBJ whole genome shotgun (WGS) entry which is preliminary data.</text>
</comment>
<reference evidence="2" key="1">
    <citation type="journal article" date="2022" name="Mol. Ecol. Resour.">
        <title>The genomes of chicory, endive, great burdock and yacon provide insights into Asteraceae palaeo-polyploidization history and plant inulin production.</title>
        <authorList>
            <person name="Fan W."/>
            <person name="Wang S."/>
            <person name="Wang H."/>
            <person name="Wang A."/>
            <person name="Jiang F."/>
            <person name="Liu H."/>
            <person name="Zhao H."/>
            <person name="Xu D."/>
            <person name="Zhang Y."/>
        </authorList>
    </citation>
    <scope>NUCLEOTIDE SEQUENCE [LARGE SCALE GENOMIC DNA]</scope>
    <source>
        <strain evidence="2">cv. Niubang</strain>
    </source>
</reference>
<dbReference type="EMBL" id="CM042051">
    <property type="protein sequence ID" value="KAI3729301.1"/>
    <property type="molecule type" value="Genomic_DNA"/>
</dbReference>
<protein>
    <submittedName>
        <fullName evidence="1">Uncharacterized protein</fullName>
    </submittedName>
</protein>
<proteinExistence type="predicted"/>
<accession>A0ACB9C4P9</accession>
<sequence length="131" mass="13702">MVVVEKGGDWGRCLVVAGLICGGATEWTAAWGAAWGATWADGPTACAEGPMVQCAAPAVTDVEVWWMVAIDCWCNCGGDGGCLVSDEKMEGGEGERVLFLIFVNCSFGCDGDGVLRRLMVGIEGKKLLIVP</sequence>
<evidence type="ECO:0000313" key="1">
    <source>
        <dbReference type="EMBL" id="KAI3729301.1"/>
    </source>
</evidence>
<keyword evidence="2" id="KW-1185">Reference proteome</keyword>
<organism evidence="1 2">
    <name type="scientific">Arctium lappa</name>
    <name type="common">Greater burdock</name>
    <name type="synonym">Lappa major</name>
    <dbReference type="NCBI Taxonomy" id="4217"/>
    <lineage>
        <taxon>Eukaryota</taxon>
        <taxon>Viridiplantae</taxon>
        <taxon>Streptophyta</taxon>
        <taxon>Embryophyta</taxon>
        <taxon>Tracheophyta</taxon>
        <taxon>Spermatophyta</taxon>
        <taxon>Magnoliopsida</taxon>
        <taxon>eudicotyledons</taxon>
        <taxon>Gunneridae</taxon>
        <taxon>Pentapetalae</taxon>
        <taxon>asterids</taxon>
        <taxon>campanulids</taxon>
        <taxon>Asterales</taxon>
        <taxon>Asteraceae</taxon>
        <taxon>Carduoideae</taxon>
        <taxon>Cardueae</taxon>
        <taxon>Arctiinae</taxon>
        <taxon>Arctium</taxon>
    </lineage>
</organism>
<gene>
    <name evidence="1" type="ORF">L6452_17955</name>
</gene>
<dbReference type="Proteomes" id="UP001055879">
    <property type="component" value="Linkage Group LG05"/>
</dbReference>
<reference evidence="1 2" key="2">
    <citation type="journal article" date="2022" name="Mol. Ecol. Resour.">
        <title>The genomes of chicory, endive, great burdock and yacon provide insights into Asteraceae paleo-polyploidization history and plant inulin production.</title>
        <authorList>
            <person name="Fan W."/>
            <person name="Wang S."/>
            <person name="Wang H."/>
            <person name="Wang A."/>
            <person name="Jiang F."/>
            <person name="Liu H."/>
            <person name="Zhao H."/>
            <person name="Xu D."/>
            <person name="Zhang Y."/>
        </authorList>
    </citation>
    <scope>NUCLEOTIDE SEQUENCE [LARGE SCALE GENOMIC DNA]</scope>
    <source>
        <strain evidence="2">cv. Niubang</strain>
    </source>
</reference>